<gene>
    <name evidence="6" type="ORF">ACH5RR_036989</name>
</gene>
<feature type="compositionally biased region" description="Low complexity" evidence="4">
    <location>
        <begin position="114"/>
        <end position="138"/>
    </location>
</feature>
<sequence>MASGSKRSHKVMGLIIEVHIQTHEHVLKSNIISQFSIQSNRQQDIENNPNSQPIHHPTSQPLVGHSDQSYYSINSDSDAHSYCSSDSQSSKDNENIPMWDNDSDKMSSMRDNTSATTASSCLDLSSSSNPSGPSQSSSKVDKGKAAIPSLAPKDSKVTTTTGGKVRSWVWEHFEKIPCEDKNNQKATFNYCGAIISCPTKSGTSDLSNHYETVDSKYVEELTPNVRAVRNSEGEMIENMTDKRDSRIRGLPSEFDWDYARNLLPFLKVFYDTTVRLSGDRQRRPRASYERFATKRSDSLAAAPPPLLKRHSSGEVK</sequence>
<dbReference type="Proteomes" id="UP001630127">
    <property type="component" value="Unassembled WGS sequence"/>
</dbReference>
<dbReference type="GO" id="GO:0008270">
    <property type="term" value="F:zinc ion binding"/>
    <property type="evidence" value="ECO:0007669"/>
    <property type="project" value="UniProtKB-KW"/>
</dbReference>
<proteinExistence type="predicted"/>
<evidence type="ECO:0000256" key="2">
    <source>
        <dbReference type="ARBA" id="ARBA00022771"/>
    </source>
</evidence>
<dbReference type="SMART" id="SM00614">
    <property type="entry name" value="ZnF_BED"/>
    <property type="match status" value="1"/>
</dbReference>
<evidence type="ECO:0000259" key="5">
    <source>
        <dbReference type="Pfam" id="PF02892"/>
    </source>
</evidence>
<reference evidence="6 7" key="1">
    <citation type="submission" date="2024-11" db="EMBL/GenBank/DDBJ databases">
        <title>A near-complete genome assembly of Cinchona calisaya.</title>
        <authorList>
            <person name="Lian D.C."/>
            <person name="Zhao X.W."/>
            <person name="Wei L."/>
        </authorList>
    </citation>
    <scope>NUCLEOTIDE SEQUENCE [LARGE SCALE GENOMIC DNA]</scope>
    <source>
        <tissue evidence="6">Nenye</tissue>
    </source>
</reference>
<evidence type="ECO:0000313" key="6">
    <source>
        <dbReference type="EMBL" id="KAL3502540.1"/>
    </source>
</evidence>
<name>A0ABD2Y9P7_9GENT</name>
<keyword evidence="1" id="KW-0479">Metal-binding</keyword>
<protein>
    <recommendedName>
        <fullName evidence="5">BED-type domain-containing protein</fullName>
    </recommendedName>
</protein>
<keyword evidence="7" id="KW-1185">Reference proteome</keyword>
<feature type="compositionally biased region" description="Polar residues" evidence="4">
    <location>
        <begin position="45"/>
        <end position="74"/>
    </location>
</feature>
<dbReference type="Pfam" id="PF02892">
    <property type="entry name" value="zf-BED"/>
    <property type="match status" value="1"/>
</dbReference>
<dbReference type="AlphaFoldDB" id="A0ABD2Y9P7"/>
<accession>A0ABD2Y9P7</accession>
<feature type="domain" description="BED-type" evidence="5">
    <location>
        <begin position="169"/>
        <end position="209"/>
    </location>
</feature>
<organism evidence="6 7">
    <name type="scientific">Cinchona calisaya</name>
    <dbReference type="NCBI Taxonomy" id="153742"/>
    <lineage>
        <taxon>Eukaryota</taxon>
        <taxon>Viridiplantae</taxon>
        <taxon>Streptophyta</taxon>
        <taxon>Embryophyta</taxon>
        <taxon>Tracheophyta</taxon>
        <taxon>Spermatophyta</taxon>
        <taxon>Magnoliopsida</taxon>
        <taxon>eudicotyledons</taxon>
        <taxon>Gunneridae</taxon>
        <taxon>Pentapetalae</taxon>
        <taxon>asterids</taxon>
        <taxon>lamiids</taxon>
        <taxon>Gentianales</taxon>
        <taxon>Rubiaceae</taxon>
        <taxon>Cinchonoideae</taxon>
        <taxon>Cinchoneae</taxon>
        <taxon>Cinchona</taxon>
    </lineage>
</organism>
<evidence type="ECO:0000256" key="3">
    <source>
        <dbReference type="ARBA" id="ARBA00022833"/>
    </source>
</evidence>
<keyword evidence="2" id="KW-0863">Zinc-finger</keyword>
<comment type="caution">
    <text evidence="6">The sequence shown here is derived from an EMBL/GenBank/DDBJ whole genome shotgun (WGS) entry which is preliminary data.</text>
</comment>
<feature type="compositionally biased region" description="Basic and acidic residues" evidence="4">
    <location>
        <begin position="281"/>
        <end position="297"/>
    </location>
</feature>
<keyword evidence="3" id="KW-0862">Zinc</keyword>
<evidence type="ECO:0000256" key="4">
    <source>
        <dbReference type="SAM" id="MobiDB-lite"/>
    </source>
</evidence>
<dbReference type="InterPro" id="IPR003656">
    <property type="entry name" value="Znf_BED"/>
</dbReference>
<dbReference type="EMBL" id="JBJUIK010000015">
    <property type="protein sequence ID" value="KAL3502540.1"/>
    <property type="molecule type" value="Genomic_DNA"/>
</dbReference>
<evidence type="ECO:0000313" key="7">
    <source>
        <dbReference type="Proteomes" id="UP001630127"/>
    </source>
</evidence>
<feature type="region of interest" description="Disordered" evidence="4">
    <location>
        <begin position="43"/>
        <end position="161"/>
    </location>
</feature>
<feature type="region of interest" description="Disordered" evidence="4">
    <location>
        <begin position="281"/>
        <end position="316"/>
    </location>
</feature>
<evidence type="ECO:0000256" key="1">
    <source>
        <dbReference type="ARBA" id="ARBA00022723"/>
    </source>
</evidence>